<dbReference type="SUPFAM" id="SSF55326">
    <property type="entry name" value="PurM N-terminal domain-like"/>
    <property type="match status" value="1"/>
</dbReference>
<comment type="caution">
    <text evidence="3">The sequence shown here is derived from an EMBL/GenBank/DDBJ whole genome shotgun (WGS) entry which is preliminary data.</text>
</comment>
<name>A0ABV4I6J6_9ACTN</name>
<feature type="binding site" evidence="1">
    <location>
        <position position="155"/>
    </location>
    <ligand>
        <name>ATP</name>
        <dbReference type="ChEBI" id="CHEBI:30616"/>
    </ligand>
</feature>
<keyword evidence="1" id="KW-0784">Thiamine biosynthesis</keyword>
<dbReference type="EC" id="2.7.4.16" evidence="1"/>
<dbReference type="NCBIfam" id="NF004351">
    <property type="entry name" value="PRK05731.1-4"/>
    <property type="match status" value="1"/>
</dbReference>
<keyword evidence="1" id="KW-0547">Nucleotide-binding</keyword>
<protein>
    <recommendedName>
        <fullName evidence="1">Thiamine-monophosphate kinase</fullName>
        <shortName evidence="1">TMP kinase</shortName>
        <shortName evidence="1">Thiamine-phosphate kinase</shortName>
        <ecNumber evidence="1">2.7.4.16</ecNumber>
    </recommendedName>
</protein>
<comment type="pathway">
    <text evidence="1">Cofactor biosynthesis; thiamine diphosphate biosynthesis; thiamine diphosphate from thiamine phosphate: step 1/1.</text>
</comment>
<feature type="binding site" evidence="1">
    <location>
        <position position="53"/>
    </location>
    <ligand>
        <name>Mg(2+)</name>
        <dbReference type="ChEBI" id="CHEBI:18420"/>
        <label>1</label>
    </ligand>
</feature>
<feature type="binding site" evidence="1">
    <location>
        <position position="51"/>
    </location>
    <ligand>
        <name>Mg(2+)</name>
        <dbReference type="ChEBI" id="CHEBI:18420"/>
        <label>4</label>
    </ligand>
</feature>
<feature type="binding site" evidence="1">
    <location>
        <position position="275"/>
    </location>
    <ligand>
        <name>substrate</name>
    </ligand>
</feature>
<feature type="binding site" evidence="1">
    <location>
        <position position="37"/>
    </location>
    <ligand>
        <name>Mg(2+)</name>
        <dbReference type="ChEBI" id="CHEBI:18420"/>
        <label>3</label>
    </ligand>
</feature>
<feature type="binding site" evidence="1">
    <location>
        <position position="223"/>
    </location>
    <ligand>
        <name>Mg(2+)</name>
        <dbReference type="ChEBI" id="CHEBI:18420"/>
        <label>5</label>
    </ligand>
</feature>
<feature type="binding site" evidence="1">
    <location>
        <position position="82"/>
    </location>
    <ligand>
        <name>Mg(2+)</name>
        <dbReference type="ChEBI" id="CHEBI:18420"/>
        <label>3</label>
    </ligand>
</feature>
<dbReference type="PANTHER" id="PTHR30270">
    <property type="entry name" value="THIAMINE-MONOPHOSPHATE KINASE"/>
    <property type="match status" value="1"/>
</dbReference>
<feature type="domain" description="PurM-like N-terminal" evidence="2">
    <location>
        <begin position="35"/>
        <end position="145"/>
    </location>
</feature>
<feature type="binding site" evidence="1">
    <location>
        <position position="130"/>
    </location>
    <ligand>
        <name>Mg(2+)</name>
        <dbReference type="ChEBI" id="CHEBI:18420"/>
        <label>1</label>
    </ligand>
</feature>
<keyword evidence="4" id="KW-1185">Reference proteome</keyword>
<feature type="binding site" evidence="1">
    <location>
        <position position="82"/>
    </location>
    <ligand>
        <name>Mg(2+)</name>
        <dbReference type="ChEBI" id="CHEBI:18420"/>
        <label>4</label>
    </ligand>
</feature>
<dbReference type="CDD" id="cd02194">
    <property type="entry name" value="ThiL"/>
    <property type="match status" value="1"/>
</dbReference>
<feature type="binding site" evidence="1">
    <location>
        <position position="220"/>
    </location>
    <ligand>
        <name>Mg(2+)</name>
        <dbReference type="ChEBI" id="CHEBI:18420"/>
        <label>3</label>
    </ligand>
</feature>
<keyword evidence="1 3" id="KW-0418">Kinase</keyword>
<feature type="binding site" evidence="1">
    <location>
        <position position="82"/>
    </location>
    <ligand>
        <name>Mg(2+)</name>
        <dbReference type="ChEBI" id="CHEBI:18420"/>
        <label>2</label>
    </ligand>
</feature>
<evidence type="ECO:0000313" key="4">
    <source>
        <dbReference type="Proteomes" id="UP001566476"/>
    </source>
</evidence>
<feature type="binding site" evidence="1">
    <location>
        <position position="320"/>
    </location>
    <ligand>
        <name>substrate</name>
    </ligand>
</feature>
<dbReference type="Gene3D" id="3.90.650.10">
    <property type="entry name" value="PurM-like C-terminal domain"/>
    <property type="match status" value="1"/>
</dbReference>
<dbReference type="Proteomes" id="UP001566476">
    <property type="component" value="Unassembled WGS sequence"/>
</dbReference>
<feature type="binding site" evidence="1">
    <location>
        <position position="37"/>
    </location>
    <ligand>
        <name>Mg(2+)</name>
        <dbReference type="ChEBI" id="CHEBI:18420"/>
        <label>4</label>
    </ligand>
</feature>
<feature type="binding site" evidence="1">
    <location>
        <position position="222"/>
    </location>
    <ligand>
        <name>ATP</name>
        <dbReference type="ChEBI" id="CHEBI:30616"/>
    </ligand>
</feature>
<dbReference type="SUPFAM" id="SSF56042">
    <property type="entry name" value="PurM C-terminal domain-like"/>
    <property type="match status" value="1"/>
</dbReference>
<feature type="binding site" evidence="1">
    <location>
        <position position="52"/>
    </location>
    <ligand>
        <name>Mg(2+)</name>
        <dbReference type="ChEBI" id="CHEBI:18420"/>
        <label>1</label>
    </ligand>
</feature>
<dbReference type="EMBL" id="JBGGTQ010000010">
    <property type="protein sequence ID" value="MEZ0494309.1"/>
    <property type="molecule type" value="Genomic_DNA"/>
</dbReference>
<dbReference type="NCBIfam" id="TIGR01379">
    <property type="entry name" value="thiL"/>
    <property type="match status" value="1"/>
</dbReference>
<proteinExistence type="inferred from homology"/>
<dbReference type="HAMAP" id="MF_02128">
    <property type="entry name" value="TMP_kinase"/>
    <property type="match status" value="1"/>
</dbReference>
<comment type="function">
    <text evidence="1">Catalyzes the ATP-dependent phosphorylation of thiamine-monophosphate (TMP) to form thiamine-pyrophosphate (TPP), the active form of vitamin B1.</text>
</comment>
<feature type="binding site" evidence="1">
    <location>
        <position position="53"/>
    </location>
    <ligand>
        <name>Mg(2+)</name>
        <dbReference type="ChEBI" id="CHEBI:18420"/>
        <label>2</label>
    </ligand>
</feature>
<comment type="miscellaneous">
    <text evidence="1">Reaction mechanism of ThiL seems to utilize a direct, inline transfer of the gamma-phosphate of ATP to TMP rather than a phosphorylated enzyme intermediate.</text>
</comment>
<dbReference type="InterPro" id="IPR036676">
    <property type="entry name" value="PurM-like_C_sf"/>
</dbReference>
<feature type="binding site" evidence="1">
    <location>
        <begin position="129"/>
        <end position="130"/>
    </location>
    <ligand>
        <name>ATP</name>
        <dbReference type="ChEBI" id="CHEBI:30616"/>
    </ligand>
</feature>
<keyword evidence="1" id="KW-0067">ATP-binding</keyword>
<dbReference type="InterPro" id="IPR016188">
    <property type="entry name" value="PurM-like_N"/>
</dbReference>
<sequence>MRDAGAHVRVGDLDETALLARVVPLMPTRALLGPGDDAALVAAPDGRVVATTDVLVEHRDFRRDWSSGADVGWKAVAQNVADVAAMGGRCTGLLIGLSVPTDLPVAWVEDFARGVAAACAHLDAVVVGGDLSAASEVVVSVTALGDLGGRAPVLRSGARAGDVVAVAGVLGRSAAGLRVLQRGGSRSSAEEDLVGAHRRPRPPVAAGPAAALAGATALMDVSDGLLRDAGRIAAASAVTVELTTAGALGEWARDLEQRLGRERGHGVALVLTGGEDHALLGCFPPDAVLPVPFAPVGVVAATSPHGVLVDGRTWAGATGWDHFAR</sequence>
<accession>A0ABV4I6J6</accession>
<dbReference type="GO" id="GO:0009030">
    <property type="term" value="F:thiamine-phosphate kinase activity"/>
    <property type="evidence" value="ECO:0007669"/>
    <property type="project" value="UniProtKB-EC"/>
</dbReference>
<evidence type="ECO:0000313" key="3">
    <source>
        <dbReference type="EMBL" id="MEZ0494309.1"/>
    </source>
</evidence>
<dbReference type="Pfam" id="PF00586">
    <property type="entry name" value="AIRS"/>
    <property type="match status" value="1"/>
</dbReference>
<organism evidence="3 4">
    <name type="scientific">Kineococcus mangrovi</name>
    <dbReference type="NCBI Taxonomy" id="1660183"/>
    <lineage>
        <taxon>Bacteria</taxon>
        <taxon>Bacillati</taxon>
        <taxon>Actinomycetota</taxon>
        <taxon>Actinomycetes</taxon>
        <taxon>Kineosporiales</taxon>
        <taxon>Kineosporiaceae</taxon>
        <taxon>Kineococcus</taxon>
    </lineage>
</organism>
<keyword evidence="1" id="KW-0460">Magnesium</keyword>
<feature type="binding site" evidence="1">
    <location>
        <position position="60"/>
    </location>
    <ligand>
        <name>substrate</name>
    </ligand>
</feature>
<dbReference type="PIRSF" id="PIRSF005303">
    <property type="entry name" value="Thiam_monoph_kin"/>
    <property type="match status" value="1"/>
</dbReference>
<dbReference type="InterPro" id="IPR036921">
    <property type="entry name" value="PurM-like_N_sf"/>
</dbReference>
<keyword evidence="1 3" id="KW-0808">Transferase</keyword>
<comment type="catalytic activity">
    <reaction evidence="1">
        <text>thiamine phosphate + ATP = thiamine diphosphate + ADP</text>
        <dbReference type="Rhea" id="RHEA:15913"/>
        <dbReference type="ChEBI" id="CHEBI:30616"/>
        <dbReference type="ChEBI" id="CHEBI:37575"/>
        <dbReference type="ChEBI" id="CHEBI:58937"/>
        <dbReference type="ChEBI" id="CHEBI:456216"/>
        <dbReference type="EC" id="2.7.4.16"/>
    </reaction>
</comment>
<comment type="similarity">
    <text evidence="1">Belongs to the thiamine-monophosphate kinase family.</text>
</comment>
<evidence type="ECO:0000256" key="1">
    <source>
        <dbReference type="HAMAP-Rule" id="MF_02128"/>
    </source>
</evidence>
<reference evidence="3 4" key="1">
    <citation type="submission" date="2024-07" db="EMBL/GenBank/DDBJ databases">
        <authorList>
            <person name="Thanompreechachai J."/>
            <person name="Duangmal K."/>
        </authorList>
    </citation>
    <scope>NUCLEOTIDE SEQUENCE [LARGE SCALE GENOMIC DNA]</scope>
    <source>
        <strain evidence="3 4">TBRC 1896</strain>
    </source>
</reference>
<dbReference type="PANTHER" id="PTHR30270:SF0">
    <property type="entry name" value="THIAMINE-MONOPHOSPHATE KINASE"/>
    <property type="match status" value="1"/>
</dbReference>
<keyword evidence="1" id="KW-0479">Metal-binding</keyword>
<evidence type="ECO:0000259" key="2">
    <source>
        <dbReference type="Pfam" id="PF00586"/>
    </source>
</evidence>
<dbReference type="InterPro" id="IPR006283">
    <property type="entry name" value="ThiL-like"/>
</dbReference>
<gene>
    <name evidence="1" type="primary">thiL</name>
    <name evidence="3" type="ORF">AB2L28_18890</name>
</gene>
<dbReference type="Gene3D" id="3.30.1330.10">
    <property type="entry name" value="PurM-like, N-terminal domain"/>
    <property type="match status" value="1"/>
</dbReference>
<comment type="caution">
    <text evidence="1">Lacks conserved residue(s) required for the propagation of feature annotation.</text>
</comment>